<feature type="domain" description="F-box associated beta-propeller type 3" evidence="1">
    <location>
        <begin position="38"/>
        <end position="255"/>
    </location>
</feature>
<dbReference type="Proteomes" id="UP001237642">
    <property type="component" value="Unassembled WGS sequence"/>
</dbReference>
<dbReference type="InterPro" id="IPR013187">
    <property type="entry name" value="F-box-assoc_dom_typ3"/>
</dbReference>
<proteinExistence type="predicted"/>
<dbReference type="PANTHER" id="PTHR31672">
    <property type="entry name" value="BNACNNG10540D PROTEIN"/>
    <property type="match status" value="1"/>
</dbReference>
<protein>
    <recommendedName>
        <fullName evidence="1">F-box associated beta-propeller type 3 domain-containing protein</fullName>
    </recommendedName>
</protein>
<reference evidence="2" key="1">
    <citation type="submission" date="2023-02" db="EMBL/GenBank/DDBJ databases">
        <title>Genome of toxic invasive species Heracleum sosnowskyi carries increased number of genes despite the absence of recent whole-genome duplications.</title>
        <authorList>
            <person name="Schelkunov M."/>
            <person name="Shtratnikova V."/>
            <person name="Makarenko M."/>
            <person name="Klepikova A."/>
            <person name="Omelchenko D."/>
            <person name="Novikova G."/>
            <person name="Obukhova E."/>
            <person name="Bogdanov V."/>
            <person name="Penin A."/>
            <person name="Logacheva M."/>
        </authorList>
    </citation>
    <scope>NUCLEOTIDE SEQUENCE</scope>
    <source>
        <strain evidence="2">Hsosn_3</strain>
        <tissue evidence="2">Leaf</tissue>
    </source>
</reference>
<name>A0AAD8J868_9APIA</name>
<dbReference type="InterPro" id="IPR017451">
    <property type="entry name" value="F-box-assoc_interact_dom"/>
</dbReference>
<accession>A0AAD8J868</accession>
<dbReference type="NCBIfam" id="TIGR01640">
    <property type="entry name" value="F_box_assoc_1"/>
    <property type="match status" value="1"/>
</dbReference>
<evidence type="ECO:0000313" key="3">
    <source>
        <dbReference type="Proteomes" id="UP001237642"/>
    </source>
</evidence>
<keyword evidence="3" id="KW-1185">Reference proteome</keyword>
<gene>
    <name evidence="2" type="ORF">POM88_009543</name>
</gene>
<comment type="caution">
    <text evidence="2">The sequence shown here is derived from an EMBL/GenBank/DDBJ whole genome shotgun (WGS) entry which is preliminary data.</text>
</comment>
<dbReference type="PANTHER" id="PTHR31672:SF13">
    <property type="entry name" value="F-BOX PROTEIN CPR30-LIKE"/>
    <property type="match status" value="1"/>
</dbReference>
<dbReference type="Pfam" id="PF08268">
    <property type="entry name" value="FBA_3"/>
    <property type="match status" value="1"/>
</dbReference>
<organism evidence="2 3">
    <name type="scientific">Heracleum sosnowskyi</name>
    <dbReference type="NCBI Taxonomy" id="360622"/>
    <lineage>
        <taxon>Eukaryota</taxon>
        <taxon>Viridiplantae</taxon>
        <taxon>Streptophyta</taxon>
        <taxon>Embryophyta</taxon>
        <taxon>Tracheophyta</taxon>
        <taxon>Spermatophyta</taxon>
        <taxon>Magnoliopsida</taxon>
        <taxon>eudicotyledons</taxon>
        <taxon>Gunneridae</taxon>
        <taxon>Pentapetalae</taxon>
        <taxon>asterids</taxon>
        <taxon>campanulids</taxon>
        <taxon>Apiales</taxon>
        <taxon>Apiaceae</taxon>
        <taxon>Apioideae</taxon>
        <taxon>apioid superclade</taxon>
        <taxon>Tordylieae</taxon>
        <taxon>Tordyliinae</taxon>
        <taxon>Heracleum</taxon>
    </lineage>
</organism>
<reference evidence="2" key="2">
    <citation type="submission" date="2023-05" db="EMBL/GenBank/DDBJ databases">
        <authorList>
            <person name="Schelkunov M.I."/>
        </authorList>
    </citation>
    <scope>NUCLEOTIDE SEQUENCE</scope>
    <source>
        <strain evidence="2">Hsosn_3</strain>
        <tissue evidence="2">Leaf</tissue>
    </source>
</reference>
<sequence>MTKQRKGGELGHSEDGELRYNLQFNSTLLCVLEFFNWPIEIVCSCNGLVCVADRAAEVVYLGNPVTRQFKKLPPPSEQEDCEEFLLGFGFDDISNDYKILRISKELEQEDEEDDDTMMYALQAELYSANGDSWKQIQIPETLEYFPISRVVCVNLKGSRVLYFEGSHELLSFDLHEEVFRVYPYPISYPTSLRQKNQRIKSFVLDFEGSVALIFNESTDDGSVPSLWTLNEVLGNWSWTKEEFNLDDSFKEIQLTRLYMGDGQFFSRGVGGYIFYDYKKKHVKKILDHAPLLVWKLTDYTETLVSLEGFEQLK</sequence>
<evidence type="ECO:0000259" key="1">
    <source>
        <dbReference type="Pfam" id="PF08268"/>
    </source>
</evidence>
<dbReference type="AlphaFoldDB" id="A0AAD8J868"/>
<dbReference type="EMBL" id="JAUIZM010000002">
    <property type="protein sequence ID" value="KAK1399680.1"/>
    <property type="molecule type" value="Genomic_DNA"/>
</dbReference>
<evidence type="ECO:0000313" key="2">
    <source>
        <dbReference type="EMBL" id="KAK1399680.1"/>
    </source>
</evidence>
<dbReference type="InterPro" id="IPR050796">
    <property type="entry name" value="SCF_F-box_component"/>
</dbReference>